<keyword evidence="3" id="KW-0597">Phosphoprotein</keyword>
<evidence type="ECO:0000313" key="6">
    <source>
        <dbReference type="Ensembl" id="ENSHHUP00000018365.1"/>
    </source>
</evidence>
<keyword evidence="7" id="KW-1185">Reference proteome</keyword>
<accession>A0A4W5L3P4</accession>
<dbReference type="FunFam" id="2.60.40.10:FF:000523">
    <property type="entry name" value="obscurin isoform X4"/>
    <property type="match status" value="1"/>
</dbReference>
<evidence type="ECO:0000313" key="7">
    <source>
        <dbReference type="Proteomes" id="UP000314982"/>
    </source>
</evidence>
<dbReference type="InterPro" id="IPR036179">
    <property type="entry name" value="Ig-like_dom_sf"/>
</dbReference>
<dbReference type="SMART" id="SM00408">
    <property type="entry name" value="IGc2"/>
    <property type="match status" value="2"/>
</dbReference>
<evidence type="ECO:0000256" key="3">
    <source>
        <dbReference type="ARBA" id="ARBA00022553"/>
    </source>
</evidence>
<reference evidence="6" key="3">
    <citation type="submission" date="2025-09" db="UniProtKB">
        <authorList>
            <consortium name="Ensembl"/>
        </authorList>
    </citation>
    <scope>IDENTIFICATION</scope>
</reference>
<dbReference type="FunFam" id="2.60.40.10:FF:000228">
    <property type="entry name" value="obscurin isoform X4"/>
    <property type="match status" value="1"/>
</dbReference>
<evidence type="ECO:0000256" key="4">
    <source>
        <dbReference type="ARBA" id="ARBA00023157"/>
    </source>
</evidence>
<dbReference type="PROSITE" id="PS50835">
    <property type="entry name" value="IG_LIKE"/>
    <property type="match status" value="1"/>
</dbReference>
<dbReference type="SMART" id="SM00409">
    <property type="entry name" value="IG"/>
    <property type="match status" value="3"/>
</dbReference>
<dbReference type="InterPro" id="IPR003599">
    <property type="entry name" value="Ig_sub"/>
</dbReference>
<dbReference type="STRING" id="62062.ENSHHUP00000018365"/>
<dbReference type="GO" id="GO:0005737">
    <property type="term" value="C:cytoplasm"/>
    <property type="evidence" value="ECO:0007669"/>
    <property type="project" value="UniProtKB-SubCell"/>
</dbReference>
<keyword evidence="4" id="KW-1015">Disulfide bond</keyword>
<dbReference type="GeneTree" id="ENSGT00940000154756"/>
<dbReference type="InterPro" id="IPR052385">
    <property type="entry name" value="Obscurin/Obscurin-like_Reg"/>
</dbReference>
<evidence type="ECO:0000256" key="1">
    <source>
        <dbReference type="ARBA" id="ARBA00004496"/>
    </source>
</evidence>
<dbReference type="Gene3D" id="2.60.40.10">
    <property type="entry name" value="Immunoglobulins"/>
    <property type="match status" value="3"/>
</dbReference>
<evidence type="ECO:0000259" key="5">
    <source>
        <dbReference type="PROSITE" id="PS50835"/>
    </source>
</evidence>
<protein>
    <recommendedName>
        <fullName evidence="5">Ig-like domain-containing protein</fullName>
    </recommendedName>
</protein>
<dbReference type="PANTHER" id="PTHR35971:SF5">
    <property type="entry name" value="OBSCURIN LIKE CYTOSKELETAL ADAPTOR 1"/>
    <property type="match status" value="1"/>
</dbReference>
<dbReference type="Proteomes" id="UP000314982">
    <property type="component" value="Unassembled WGS sequence"/>
</dbReference>
<comment type="subcellular location">
    <subcellularLocation>
        <location evidence="1">Cytoplasm</location>
    </subcellularLocation>
</comment>
<dbReference type="SUPFAM" id="SSF48726">
    <property type="entry name" value="Immunoglobulin"/>
    <property type="match status" value="3"/>
</dbReference>
<sequence>MSPCLTLMPCFLLPPGAPAFFQKELKNKEAQEGDDITLRCELSKACVQVEWRKGGIVLQAGKKYEMRQEGCVQELRIRNLEPEDNGYYTCDAGDQLTTASVAVQEAEVLIVCGLKSTDVFLGEWATFSCQLSRGVRPAEVQWWLDGTLLQDSPSSEIGLSQGHVHTLTLKDLAPDASGTVTFKACSLVSYAKLLVKAKPIEILQGLENMDTIDGGEALFECSISRCEIKDCRWLIEGKPVKESPTKEIVSFESGRRHLLLLKDLHVGDSCKVTFQAGTATTSAMLNVKGVSPQLMSNLQY</sequence>
<name>A0A4W5L3P4_9TELE</name>
<dbReference type="InterPro" id="IPR003598">
    <property type="entry name" value="Ig_sub2"/>
</dbReference>
<dbReference type="PANTHER" id="PTHR35971">
    <property type="entry name" value="SI:DKEY-31G6.6"/>
    <property type="match status" value="1"/>
</dbReference>
<dbReference type="Pfam" id="PF07679">
    <property type="entry name" value="I-set"/>
    <property type="match status" value="1"/>
</dbReference>
<proteinExistence type="predicted"/>
<organism evidence="6 7">
    <name type="scientific">Hucho hucho</name>
    <name type="common">huchen</name>
    <dbReference type="NCBI Taxonomy" id="62062"/>
    <lineage>
        <taxon>Eukaryota</taxon>
        <taxon>Metazoa</taxon>
        <taxon>Chordata</taxon>
        <taxon>Craniata</taxon>
        <taxon>Vertebrata</taxon>
        <taxon>Euteleostomi</taxon>
        <taxon>Actinopterygii</taxon>
        <taxon>Neopterygii</taxon>
        <taxon>Teleostei</taxon>
        <taxon>Protacanthopterygii</taxon>
        <taxon>Salmoniformes</taxon>
        <taxon>Salmonidae</taxon>
        <taxon>Salmoninae</taxon>
        <taxon>Hucho</taxon>
    </lineage>
</organism>
<reference evidence="7" key="1">
    <citation type="submission" date="2018-06" db="EMBL/GenBank/DDBJ databases">
        <title>Genome assembly of Danube salmon.</title>
        <authorList>
            <person name="Macqueen D.J."/>
            <person name="Gundappa M.K."/>
        </authorList>
    </citation>
    <scope>NUCLEOTIDE SEQUENCE [LARGE SCALE GENOMIC DNA]</scope>
</reference>
<dbReference type="AlphaFoldDB" id="A0A4W5L3P4"/>
<dbReference type="InterPro" id="IPR013098">
    <property type="entry name" value="Ig_I-set"/>
</dbReference>
<evidence type="ECO:0000256" key="2">
    <source>
        <dbReference type="ARBA" id="ARBA00022490"/>
    </source>
</evidence>
<dbReference type="InterPro" id="IPR007110">
    <property type="entry name" value="Ig-like_dom"/>
</dbReference>
<keyword evidence="2" id="KW-0963">Cytoplasm</keyword>
<dbReference type="Ensembl" id="ENSHHUT00000019028.1">
    <property type="protein sequence ID" value="ENSHHUP00000018365.1"/>
    <property type="gene ID" value="ENSHHUG00000011457.1"/>
</dbReference>
<dbReference type="InterPro" id="IPR013783">
    <property type="entry name" value="Ig-like_fold"/>
</dbReference>
<feature type="domain" description="Ig-like" evidence="5">
    <location>
        <begin position="18"/>
        <end position="102"/>
    </location>
</feature>
<reference evidence="6" key="2">
    <citation type="submission" date="2025-08" db="UniProtKB">
        <authorList>
            <consortium name="Ensembl"/>
        </authorList>
    </citation>
    <scope>IDENTIFICATION</scope>
</reference>